<accession>A0ABR1GFU1</accession>
<reference evidence="2 3" key="1">
    <citation type="submission" date="2024-03" db="EMBL/GenBank/DDBJ databases">
        <title>Aureococcus anophagefferens CCMP1851 and Kratosvirus quantuckense: Draft genome of a second virus-susceptible host strain in the model system.</title>
        <authorList>
            <person name="Chase E."/>
            <person name="Truchon A.R."/>
            <person name="Schepens W."/>
            <person name="Wilhelm S.W."/>
        </authorList>
    </citation>
    <scope>NUCLEOTIDE SEQUENCE [LARGE SCALE GENOMIC DNA]</scope>
    <source>
        <strain evidence="2 3">CCMP1851</strain>
    </source>
</reference>
<sequence>MASFDMSTLGTKGCYLTFDAASQGTLFVHWSETPIEGAIAFFAPRKNVPGFKVAARFKQNGGRSELIREMSGGTGERIKRYYSGWCQYVKLAKSFQAAFVMYAFDVLPMVDIALIDGAKESDNIVPVVVGEPVESLATMSAVGTVPHPNPCFTATTFSKEYFISTGNKEGVALPI</sequence>
<dbReference type="Pfam" id="PF18590">
    <property type="entry name" value="IMP2_N"/>
    <property type="match status" value="1"/>
</dbReference>
<keyword evidence="3" id="KW-1185">Reference proteome</keyword>
<gene>
    <name evidence="2" type="ORF">SO694_00010365</name>
</gene>
<evidence type="ECO:0000259" key="1">
    <source>
        <dbReference type="Pfam" id="PF18590"/>
    </source>
</evidence>
<proteinExistence type="predicted"/>
<comment type="caution">
    <text evidence="2">The sequence shown here is derived from an EMBL/GenBank/DDBJ whole genome shotgun (WGS) entry which is preliminary data.</text>
</comment>
<name>A0ABR1GFU1_AURAN</name>
<evidence type="ECO:0000313" key="2">
    <source>
        <dbReference type="EMBL" id="KAK7254652.1"/>
    </source>
</evidence>
<evidence type="ECO:0000313" key="3">
    <source>
        <dbReference type="Proteomes" id="UP001363151"/>
    </source>
</evidence>
<protein>
    <recommendedName>
        <fullName evidence="1">Immune mapped protein 2 N-terminal domain-containing protein</fullName>
    </recommendedName>
</protein>
<dbReference type="InterPro" id="IPR040955">
    <property type="entry name" value="IMP2_N"/>
</dbReference>
<dbReference type="Proteomes" id="UP001363151">
    <property type="component" value="Unassembled WGS sequence"/>
</dbReference>
<feature type="domain" description="Immune mapped protein 2 N-terminal" evidence="1">
    <location>
        <begin position="11"/>
        <end position="101"/>
    </location>
</feature>
<dbReference type="EMBL" id="JBBJCI010000023">
    <property type="protein sequence ID" value="KAK7254652.1"/>
    <property type="molecule type" value="Genomic_DNA"/>
</dbReference>
<organism evidence="2 3">
    <name type="scientific">Aureococcus anophagefferens</name>
    <name type="common">Harmful bloom alga</name>
    <dbReference type="NCBI Taxonomy" id="44056"/>
    <lineage>
        <taxon>Eukaryota</taxon>
        <taxon>Sar</taxon>
        <taxon>Stramenopiles</taxon>
        <taxon>Ochrophyta</taxon>
        <taxon>Pelagophyceae</taxon>
        <taxon>Pelagomonadales</taxon>
        <taxon>Pelagomonadaceae</taxon>
        <taxon>Aureococcus</taxon>
    </lineage>
</organism>